<proteinExistence type="inferred from homology"/>
<evidence type="ECO:0000256" key="5">
    <source>
        <dbReference type="HAMAP-Rule" id="MF_02033"/>
    </source>
</evidence>
<comment type="similarity">
    <text evidence="5 6">Belongs to the FtsA/MreB family.</text>
</comment>
<keyword evidence="4 5" id="KW-0131">Cell cycle</keyword>
<dbReference type="SMART" id="SM00842">
    <property type="entry name" value="FtsA"/>
    <property type="match status" value="1"/>
</dbReference>
<keyword evidence="9" id="KW-1185">Reference proteome</keyword>
<evidence type="ECO:0000313" key="8">
    <source>
        <dbReference type="EMBL" id="OYQ32391.1"/>
    </source>
</evidence>
<evidence type="ECO:0000256" key="1">
    <source>
        <dbReference type="ARBA" id="ARBA00022475"/>
    </source>
</evidence>
<keyword evidence="3 5" id="KW-0472">Membrane</keyword>
<keyword evidence="2 5" id="KW-0132">Cell division</keyword>
<accession>A0A255YT83</accession>
<evidence type="ECO:0000256" key="4">
    <source>
        <dbReference type="ARBA" id="ARBA00023306"/>
    </source>
</evidence>
<comment type="function">
    <text evidence="5 6">Cell division protein that is involved in the assembly of the Z ring. May serve as a membrane anchor for the Z ring.</text>
</comment>
<protein>
    <recommendedName>
        <fullName evidence="5 6">Cell division protein FtsA</fullName>
    </recommendedName>
</protein>
<dbReference type="GO" id="GO:0043093">
    <property type="term" value="P:FtsZ-dependent cytokinesis"/>
    <property type="evidence" value="ECO:0007669"/>
    <property type="project" value="UniProtKB-UniRule"/>
</dbReference>
<dbReference type="Pfam" id="PF02491">
    <property type="entry name" value="SHS2_FTSA"/>
    <property type="match status" value="1"/>
</dbReference>
<dbReference type="Pfam" id="PF14450">
    <property type="entry name" value="FtsA"/>
    <property type="match status" value="1"/>
</dbReference>
<comment type="subunit">
    <text evidence="5">Self-interacts. Interacts with FtsZ.</text>
</comment>
<dbReference type="PANTHER" id="PTHR32432:SF4">
    <property type="entry name" value="CELL DIVISION PROTEIN FTSA"/>
    <property type="match status" value="1"/>
</dbReference>
<dbReference type="InterPro" id="IPR043129">
    <property type="entry name" value="ATPase_NBD"/>
</dbReference>
<evidence type="ECO:0000313" key="9">
    <source>
        <dbReference type="Proteomes" id="UP000216998"/>
    </source>
</evidence>
<dbReference type="InterPro" id="IPR050696">
    <property type="entry name" value="FtsA/MreB"/>
</dbReference>
<dbReference type="Proteomes" id="UP000216998">
    <property type="component" value="Unassembled WGS sequence"/>
</dbReference>
<keyword evidence="1 5" id="KW-1003">Cell membrane</keyword>
<dbReference type="InterPro" id="IPR003494">
    <property type="entry name" value="SHS2_FtsA"/>
</dbReference>
<gene>
    <name evidence="5 8" type="primary">ftsA</name>
    <name evidence="8" type="ORF">CHU95_16440</name>
</gene>
<dbReference type="CDD" id="cd24048">
    <property type="entry name" value="ASKHA_NBD_FtsA"/>
    <property type="match status" value="1"/>
</dbReference>
<dbReference type="NCBIfam" id="TIGR01174">
    <property type="entry name" value="ftsA"/>
    <property type="match status" value="1"/>
</dbReference>
<dbReference type="HAMAP" id="MF_02033">
    <property type="entry name" value="FtsA"/>
    <property type="match status" value="1"/>
</dbReference>
<evidence type="ECO:0000256" key="3">
    <source>
        <dbReference type="ARBA" id="ARBA00023136"/>
    </source>
</evidence>
<sequence length="426" mass="44584">MAFPGALNTRNKSRKVPRGGTIAALDVGSSKVVCFIAKVDDPGSIRVVGIGHQISRGVRSGGIVDMEAAETAIGTTVHAAETMAGEQIREVLVSLSGGQPESQTLTAETAVMGAEIGDGDVRRALAEARKLDVSPDAELIHSIPVGYAIDGTKGIRDPRGMVGERLGVRMNVVTAAAGPVRNLSTCVGRCHLGVEGFVMSPYAAGLSCLVEDEMELGVTVIDMGGGTTSMAVFNDGKMVWCDSIPLGGGHVTNDIARGLTTPVAQAERLKTLYGSAVSAVSDEREMIDVPQVGEEERGQTNHVPKSLLVGIIQPRMEEIFELVHGRLDQSGFAKAAGRRVVLTGGASQLSGVRELAANVLDKQVRLGRPLRIGGLATNVSGPAFASAAGLLAYAMQQNHEMPALAPAPEKSAGWWGRVNGWLRENL</sequence>
<dbReference type="RefSeq" id="WP_094457427.1">
    <property type="nucleotide sequence ID" value="NZ_NOXU01000031.1"/>
</dbReference>
<dbReference type="EMBL" id="NOXU01000031">
    <property type="protein sequence ID" value="OYQ32391.1"/>
    <property type="molecule type" value="Genomic_DNA"/>
</dbReference>
<dbReference type="AlphaFoldDB" id="A0A255YT83"/>
<evidence type="ECO:0000256" key="6">
    <source>
        <dbReference type="PIRNR" id="PIRNR003101"/>
    </source>
</evidence>
<dbReference type="PANTHER" id="PTHR32432">
    <property type="entry name" value="CELL DIVISION PROTEIN FTSA-RELATED"/>
    <property type="match status" value="1"/>
</dbReference>
<dbReference type="GO" id="GO:0032153">
    <property type="term" value="C:cell division site"/>
    <property type="evidence" value="ECO:0007669"/>
    <property type="project" value="UniProtKB-UniRule"/>
</dbReference>
<reference evidence="8 9" key="1">
    <citation type="submission" date="2017-07" db="EMBL/GenBank/DDBJ databases">
        <title>Niveispirillum cyanobacteriorum sp. nov., isolated from cyanobacterial aggregates in a eutrophic lake.</title>
        <authorList>
            <person name="Cai H."/>
        </authorList>
    </citation>
    <scope>NUCLEOTIDE SEQUENCE [LARGE SCALE GENOMIC DNA]</scope>
    <source>
        <strain evidence="9">TH1-14</strain>
    </source>
</reference>
<dbReference type="OrthoDB" id="9810567at2"/>
<dbReference type="PIRSF" id="PIRSF003101">
    <property type="entry name" value="FtsA"/>
    <property type="match status" value="1"/>
</dbReference>
<name>A0A255YT83_9PROT</name>
<comment type="caution">
    <text evidence="8">The sequence shown here is derived from an EMBL/GenBank/DDBJ whole genome shotgun (WGS) entry which is preliminary data.</text>
</comment>
<dbReference type="GO" id="GO:0009898">
    <property type="term" value="C:cytoplasmic side of plasma membrane"/>
    <property type="evidence" value="ECO:0007669"/>
    <property type="project" value="UniProtKB-UniRule"/>
</dbReference>
<dbReference type="Gene3D" id="3.30.420.40">
    <property type="match status" value="2"/>
</dbReference>
<feature type="domain" description="SHS2" evidence="7">
    <location>
        <begin position="22"/>
        <end position="208"/>
    </location>
</feature>
<comment type="subcellular location">
    <subcellularLocation>
        <location evidence="5">Cell membrane</location>
        <topology evidence="5">Peripheral membrane protein</topology>
        <orientation evidence="5">Cytoplasmic side</orientation>
    </subcellularLocation>
    <text evidence="5">Localizes to the Z ring in an FtsZ-dependent manner. Targeted to the membrane through a conserved C-terminal amphipathic helix.</text>
</comment>
<dbReference type="InterPro" id="IPR020823">
    <property type="entry name" value="Cell_div_FtsA"/>
</dbReference>
<dbReference type="SUPFAM" id="SSF53067">
    <property type="entry name" value="Actin-like ATPase domain"/>
    <property type="match status" value="2"/>
</dbReference>
<evidence type="ECO:0000256" key="2">
    <source>
        <dbReference type="ARBA" id="ARBA00022618"/>
    </source>
</evidence>
<evidence type="ECO:0000259" key="7">
    <source>
        <dbReference type="SMART" id="SM00842"/>
    </source>
</evidence>
<organism evidence="8 9">
    <name type="scientific">Niveispirillum lacus</name>
    <dbReference type="NCBI Taxonomy" id="1981099"/>
    <lineage>
        <taxon>Bacteria</taxon>
        <taxon>Pseudomonadati</taxon>
        <taxon>Pseudomonadota</taxon>
        <taxon>Alphaproteobacteria</taxon>
        <taxon>Rhodospirillales</taxon>
        <taxon>Azospirillaceae</taxon>
        <taxon>Niveispirillum</taxon>
    </lineage>
</organism>